<evidence type="ECO:0000256" key="1">
    <source>
        <dbReference type="ARBA" id="ARBA00022679"/>
    </source>
</evidence>
<keyword evidence="4" id="KW-1185">Reference proteome</keyword>
<dbReference type="InterPro" id="IPR013216">
    <property type="entry name" value="Methyltransf_11"/>
</dbReference>
<dbReference type="Pfam" id="PF08241">
    <property type="entry name" value="Methyltransf_11"/>
    <property type="match status" value="1"/>
</dbReference>
<sequence length="276" mass="29647">MTDPIAVVGHYDRKGLTGSVSKALADLGLDEGRITSEDLAALDQFHSRGLIATIDLAKAVAPAAGDVVLDIGSGLGGPSRYLADAFGCSVEGVDLSPSYVEVAGYLAERMGLSDRVRYQVGNALSLPFADGSFDIVWTQHVAMNISDRPGLYREVARVLKPGGRFASYDVVAGEVSPIHFPVPWSAGPDTSFLLTKQQFRDVVIDQGFAVQSWIDRTEESIAWSLARAASAMNSPVKSMLGLSLAMGPDFSVMSRNLLYNLEERRAAILEAVLLRR</sequence>
<dbReference type="InterPro" id="IPR050447">
    <property type="entry name" value="Erg6_SMT_methyltransf"/>
</dbReference>
<evidence type="ECO:0000313" key="4">
    <source>
        <dbReference type="Proteomes" id="UP000319931"/>
    </source>
</evidence>
<dbReference type="GO" id="GO:0008757">
    <property type="term" value="F:S-adenosylmethionine-dependent methyltransferase activity"/>
    <property type="evidence" value="ECO:0007669"/>
    <property type="project" value="InterPro"/>
</dbReference>
<dbReference type="InterPro" id="IPR029063">
    <property type="entry name" value="SAM-dependent_MTases_sf"/>
</dbReference>
<dbReference type="PANTHER" id="PTHR44068:SF11">
    <property type="entry name" value="GERANYL DIPHOSPHATE 2-C-METHYLTRANSFERASE"/>
    <property type="match status" value="1"/>
</dbReference>
<reference evidence="3 4" key="1">
    <citation type="journal article" date="2019" name="Environ. Microbiol.">
        <title>Species interactions and distinct microbial communities in high Arctic permafrost affected cryosols are associated with the CH4 and CO2 gas fluxes.</title>
        <authorList>
            <person name="Altshuler I."/>
            <person name="Hamel J."/>
            <person name="Turney S."/>
            <person name="Magnuson E."/>
            <person name="Levesque R."/>
            <person name="Greer C."/>
            <person name="Whyte L.G."/>
        </authorList>
    </citation>
    <scope>NUCLEOTIDE SEQUENCE [LARGE SCALE GENOMIC DNA]</scope>
    <source>
        <strain evidence="3 4">E6.1</strain>
    </source>
</reference>
<comment type="caution">
    <text evidence="3">The sequence shown here is derived from an EMBL/GenBank/DDBJ whole genome shotgun (WGS) entry which is preliminary data.</text>
</comment>
<keyword evidence="1 3" id="KW-0808">Transferase</keyword>
<dbReference type="PANTHER" id="PTHR44068">
    <property type="entry name" value="ZGC:194242"/>
    <property type="match status" value="1"/>
</dbReference>
<name>A0A502FS61_9SPHN</name>
<evidence type="ECO:0000313" key="3">
    <source>
        <dbReference type="EMBL" id="TPG52251.1"/>
    </source>
</evidence>
<gene>
    <name evidence="3" type="ORF">EAH76_15085</name>
</gene>
<accession>A0A502FS61</accession>
<feature type="domain" description="Methyltransferase type 11" evidence="2">
    <location>
        <begin position="69"/>
        <end position="166"/>
    </location>
</feature>
<dbReference type="AlphaFoldDB" id="A0A502FS61"/>
<dbReference type="Proteomes" id="UP000319931">
    <property type="component" value="Unassembled WGS sequence"/>
</dbReference>
<protein>
    <submittedName>
        <fullName evidence="3">Methyltransferase domain-containing protein</fullName>
    </submittedName>
</protein>
<dbReference type="CDD" id="cd02440">
    <property type="entry name" value="AdoMet_MTases"/>
    <property type="match status" value="1"/>
</dbReference>
<dbReference type="Gene3D" id="3.40.50.150">
    <property type="entry name" value="Vaccinia Virus protein VP39"/>
    <property type="match status" value="1"/>
</dbReference>
<dbReference type="GO" id="GO:0032259">
    <property type="term" value="P:methylation"/>
    <property type="evidence" value="ECO:0007669"/>
    <property type="project" value="UniProtKB-KW"/>
</dbReference>
<dbReference type="EMBL" id="RCZC01000004">
    <property type="protein sequence ID" value="TPG52251.1"/>
    <property type="molecule type" value="Genomic_DNA"/>
</dbReference>
<organism evidence="3 4">
    <name type="scientific">Sphingomonas glacialis</name>
    <dbReference type="NCBI Taxonomy" id="658225"/>
    <lineage>
        <taxon>Bacteria</taxon>
        <taxon>Pseudomonadati</taxon>
        <taxon>Pseudomonadota</taxon>
        <taxon>Alphaproteobacteria</taxon>
        <taxon>Sphingomonadales</taxon>
        <taxon>Sphingomonadaceae</taxon>
        <taxon>Sphingomonas</taxon>
    </lineage>
</organism>
<evidence type="ECO:0000259" key="2">
    <source>
        <dbReference type="Pfam" id="PF08241"/>
    </source>
</evidence>
<keyword evidence="3" id="KW-0489">Methyltransferase</keyword>
<dbReference type="SUPFAM" id="SSF53335">
    <property type="entry name" value="S-adenosyl-L-methionine-dependent methyltransferases"/>
    <property type="match status" value="1"/>
</dbReference>
<proteinExistence type="predicted"/>
<dbReference type="OrthoDB" id="9787738at2"/>
<dbReference type="RefSeq" id="WP_140851114.1">
    <property type="nucleotide sequence ID" value="NZ_RCZC01000004.1"/>
</dbReference>